<dbReference type="PANTHER" id="PTHR16223:SF249">
    <property type="entry name" value="TRANSCRIPTION FACTOR BHLH154"/>
    <property type="match status" value="1"/>
</dbReference>
<feature type="region of interest" description="Disordered" evidence="6">
    <location>
        <begin position="70"/>
        <end position="91"/>
    </location>
</feature>
<comment type="subcellular location">
    <subcellularLocation>
        <location evidence="1">Nucleus</location>
    </subcellularLocation>
</comment>
<dbReference type="CDD" id="cd11393">
    <property type="entry name" value="bHLH_AtbHLH_like"/>
    <property type="match status" value="1"/>
</dbReference>
<evidence type="ECO:0000259" key="7">
    <source>
        <dbReference type="PROSITE" id="PS50888"/>
    </source>
</evidence>
<dbReference type="PROSITE" id="PS50888">
    <property type="entry name" value="BHLH"/>
    <property type="match status" value="1"/>
</dbReference>
<dbReference type="SUPFAM" id="SSF47459">
    <property type="entry name" value="HLH, helix-loop-helix DNA-binding domain"/>
    <property type="match status" value="1"/>
</dbReference>
<keyword evidence="4" id="KW-0804">Transcription</keyword>
<dbReference type="GO" id="GO:0000978">
    <property type="term" value="F:RNA polymerase II cis-regulatory region sequence-specific DNA binding"/>
    <property type="evidence" value="ECO:0007669"/>
    <property type="project" value="TreeGrafter"/>
</dbReference>
<dbReference type="OrthoDB" id="1916346at2759"/>
<evidence type="ECO:0000256" key="5">
    <source>
        <dbReference type="ARBA" id="ARBA00023242"/>
    </source>
</evidence>
<accession>A0A835RCY4</accession>
<dbReference type="GO" id="GO:0000981">
    <property type="term" value="F:DNA-binding transcription factor activity, RNA polymerase II-specific"/>
    <property type="evidence" value="ECO:0007669"/>
    <property type="project" value="TreeGrafter"/>
</dbReference>
<dbReference type="InterPro" id="IPR011598">
    <property type="entry name" value="bHLH_dom"/>
</dbReference>
<evidence type="ECO:0000313" key="8">
    <source>
        <dbReference type="EMBL" id="KAG0488794.1"/>
    </source>
</evidence>
<reference evidence="8 9" key="1">
    <citation type="journal article" date="2020" name="Nat. Food">
        <title>A phased Vanilla planifolia genome enables genetic improvement of flavour and production.</title>
        <authorList>
            <person name="Hasing T."/>
            <person name="Tang H."/>
            <person name="Brym M."/>
            <person name="Khazi F."/>
            <person name="Huang T."/>
            <person name="Chambers A.H."/>
        </authorList>
    </citation>
    <scope>NUCLEOTIDE SEQUENCE [LARGE SCALE GENOMIC DNA]</scope>
    <source>
        <tissue evidence="8">Leaf</tissue>
    </source>
</reference>
<sequence>MPCTTPFVVPPLLSPSLSLLPLLPSEGPIRSDNIPSTARPIFTHLGFGSSPGHSPPSYRRLPAAVSAFEVSPSQHRTQHQEEGEEEEKHEPTMMTVTEMAEKKRRTNHDAFLLDAKRLKTEHGDLKKDKMGERVAALQRLVSPYGKSDTASVLTEATAYIKFLHEQLQVLSSPYLYSSPNSKSQTGEWLSLRNRGLCLMPLVTTVLIARSNGADIWAPVSK</sequence>
<dbReference type="InterPro" id="IPR045843">
    <property type="entry name" value="IND-like"/>
</dbReference>
<name>A0A835RCY4_VANPL</name>
<comment type="similarity">
    <text evidence="2">Belongs to the bHLH protein family.</text>
</comment>
<dbReference type="AlphaFoldDB" id="A0A835RCY4"/>
<evidence type="ECO:0000256" key="6">
    <source>
        <dbReference type="SAM" id="MobiDB-lite"/>
    </source>
</evidence>
<feature type="compositionally biased region" description="Basic and acidic residues" evidence="6">
    <location>
        <begin position="78"/>
        <end position="91"/>
    </location>
</feature>
<dbReference type="Gene3D" id="4.10.280.10">
    <property type="entry name" value="Helix-loop-helix DNA-binding domain"/>
    <property type="match status" value="1"/>
</dbReference>
<keyword evidence="3" id="KW-0805">Transcription regulation</keyword>
<dbReference type="Proteomes" id="UP000636800">
    <property type="component" value="Chromosome 3"/>
</dbReference>
<dbReference type="PANTHER" id="PTHR16223">
    <property type="entry name" value="TRANSCRIPTION FACTOR BHLH83-RELATED"/>
    <property type="match status" value="1"/>
</dbReference>
<evidence type="ECO:0000256" key="4">
    <source>
        <dbReference type="ARBA" id="ARBA00023163"/>
    </source>
</evidence>
<evidence type="ECO:0000256" key="3">
    <source>
        <dbReference type="ARBA" id="ARBA00023015"/>
    </source>
</evidence>
<feature type="domain" description="BHLH" evidence="7">
    <location>
        <begin position="114"/>
        <end position="163"/>
    </location>
</feature>
<evidence type="ECO:0000256" key="1">
    <source>
        <dbReference type="ARBA" id="ARBA00004123"/>
    </source>
</evidence>
<dbReference type="EMBL" id="JADCNL010000003">
    <property type="protein sequence ID" value="KAG0488794.1"/>
    <property type="molecule type" value="Genomic_DNA"/>
</dbReference>
<protein>
    <recommendedName>
        <fullName evidence="7">BHLH domain-containing protein</fullName>
    </recommendedName>
</protein>
<gene>
    <name evidence="8" type="ORF">HPP92_007605</name>
</gene>
<dbReference type="InterPro" id="IPR045239">
    <property type="entry name" value="bHLH95_bHLH"/>
</dbReference>
<keyword evidence="5" id="KW-0539">Nucleus</keyword>
<evidence type="ECO:0000313" key="9">
    <source>
        <dbReference type="Proteomes" id="UP000636800"/>
    </source>
</evidence>
<proteinExistence type="inferred from homology"/>
<dbReference type="InterPro" id="IPR036638">
    <property type="entry name" value="HLH_DNA-bd_sf"/>
</dbReference>
<evidence type="ECO:0000256" key="2">
    <source>
        <dbReference type="ARBA" id="ARBA00005510"/>
    </source>
</evidence>
<organism evidence="8 9">
    <name type="scientific">Vanilla planifolia</name>
    <name type="common">Vanilla</name>
    <dbReference type="NCBI Taxonomy" id="51239"/>
    <lineage>
        <taxon>Eukaryota</taxon>
        <taxon>Viridiplantae</taxon>
        <taxon>Streptophyta</taxon>
        <taxon>Embryophyta</taxon>
        <taxon>Tracheophyta</taxon>
        <taxon>Spermatophyta</taxon>
        <taxon>Magnoliopsida</taxon>
        <taxon>Liliopsida</taxon>
        <taxon>Asparagales</taxon>
        <taxon>Orchidaceae</taxon>
        <taxon>Vanilloideae</taxon>
        <taxon>Vanilleae</taxon>
        <taxon>Vanilla</taxon>
    </lineage>
</organism>
<keyword evidence="9" id="KW-1185">Reference proteome</keyword>
<dbReference type="GO" id="GO:0046983">
    <property type="term" value="F:protein dimerization activity"/>
    <property type="evidence" value="ECO:0007669"/>
    <property type="project" value="InterPro"/>
</dbReference>
<comment type="caution">
    <text evidence="8">The sequence shown here is derived from an EMBL/GenBank/DDBJ whole genome shotgun (WGS) entry which is preliminary data.</text>
</comment>
<dbReference type="GO" id="GO:0005634">
    <property type="term" value="C:nucleus"/>
    <property type="evidence" value="ECO:0007669"/>
    <property type="project" value="UniProtKB-SubCell"/>
</dbReference>